<evidence type="ECO:0000313" key="3">
    <source>
        <dbReference type="Proteomes" id="UP001165080"/>
    </source>
</evidence>
<dbReference type="OrthoDB" id="1924976at2759"/>
<gene>
    <name evidence="2" type="primary">PLEST001234</name>
    <name evidence="2" type="ORF">PLESTB_000954800</name>
</gene>
<comment type="caution">
    <text evidence="2">The sequence shown here is derived from an EMBL/GenBank/DDBJ whole genome shotgun (WGS) entry which is preliminary data.</text>
</comment>
<feature type="domain" description="Maintenance of Photosystem II under High light 2 C-terminal" evidence="1">
    <location>
        <begin position="103"/>
        <end position="200"/>
    </location>
</feature>
<dbReference type="InterPro" id="IPR038862">
    <property type="entry name" value="MPH2"/>
</dbReference>
<dbReference type="EMBL" id="BRXU01000012">
    <property type="protein sequence ID" value="GLC55204.1"/>
    <property type="molecule type" value="Genomic_DNA"/>
</dbReference>
<dbReference type="GO" id="GO:0010206">
    <property type="term" value="P:photosystem II repair"/>
    <property type="evidence" value="ECO:0007669"/>
    <property type="project" value="InterPro"/>
</dbReference>
<dbReference type="Proteomes" id="UP001165080">
    <property type="component" value="Unassembled WGS sequence"/>
</dbReference>
<proteinExistence type="predicted"/>
<organism evidence="2 3">
    <name type="scientific">Pleodorina starrii</name>
    <dbReference type="NCBI Taxonomy" id="330485"/>
    <lineage>
        <taxon>Eukaryota</taxon>
        <taxon>Viridiplantae</taxon>
        <taxon>Chlorophyta</taxon>
        <taxon>core chlorophytes</taxon>
        <taxon>Chlorophyceae</taxon>
        <taxon>CS clade</taxon>
        <taxon>Chlamydomonadales</taxon>
        <taxon>Volvocaceae</taxon>
        <taxon>Pleodorina</taxon>
    </lineage>
</organism>
<dbReference type="AlphaFoldDB" id="A0A9W6BN79"/>
<accession>A0A9W6BN79</accession>
<dbReference type="InterPro" id="IPR049072">
    <property type="entry name" value="MPH2_C"/>
</dbReference>
<reference evidence="2 3" key="1">
    <citation type="journal article" date="2023" name="Commun. Biol.">
        <title>Reorganization of the ancestral sex-determining regions during the evolution of trioecy in Pleodorina starrii.</title>
        <authorList>
            <person name="Takahashi K."/>
            <person name="Suzuki S."/>
            <person name="Kawai-Toyooka H."/>
            <person name="Yamamoto K."/>
            <person name="Hamaji T."/>
            <person name="Ootsuki R."/>
            <person name="Yamaguchi H."/>
            <person name="Kawachi M."/>
            <person name="Higashiyama T."/>
            <person name="Nozaki H."/>
        </authorList>
    </citation>
    <scope>NUCLEOTIDE SEQUENCE [LARGE SCALE GENOMIC DNA]</scope>
    <source>
        <strain evidence="2 3">NIES-4479</strain>
    </source>
</reference>
<evidence type="ECO:0000259" key="1">
    <source>
        <dbReference type="Pfam" id="PF20675"/>
    </source>
</evidence>
<dbReference type="PANTHER" id="PTHR35742">
    <property type="entry name" value="THYLAKOID LUMENAL 16.5 KDA PROTEIN, CHLOROPLASTIC"/>
    <property type="match status" value="1"/>
</dbReference>
<name>A0A9W6BN79_9CHLO</name>
<sequence>MSVIAQKATVFRARASRHGCLVVCQATERPVASRRAVLGVALLPALVYAPKALALIPDEDDEDLVEKAKANRRARLAQQRGVTREFMTAENLKDARLEQELVSVQKAVYKLSKSGSQLESGDLKAAASTLSESWVAEFTAVASTISGTDAAGKLSSAIQDVKAAAAAGDSASSKRQFTSLVSDLQSWASATGLAGSLRGL</sequence>
<protein>
    <recommendedName>
        <fullName evidence="1">Maintenance of Photosystem II under High light 2 C-terminal domain-containing protein</fullName>
    </recommendedName>
</protein>
<dbReference type="PANTHER" id="PTHR35742:SF1">
    <property type="entry name" value="THYLAKOID LUMENAL 16.5 KDA PROTEIN, CHLOROPLASTIC"/>
    <property type="match status" value="1"/>
</dbReference>
<dbReference type="Pfam" id="PF20675">
    <property type="entry name" value="MPH2"/>
    <property type="match status" value="1"/>
</dbReference>
<keyword evidence="3" id="KW-1185">Reference proteome</keyword>
<evidence type="ECO:0000313" key="2">
    <source>
        <dbReference type="EMBL" id="GLC55204.1"/>
    </source>
</evidence>